<evidence type="ECO:0000256" key="3">
    <source>
        <dbReference type="SAM" id="MobiDB-lite"/>
    </source>
</evidence>
<feature type="compositionally biased region" description="Basic and acidic residues" evidence="3">
    <location>
        <begin position="99"/>
        <end position="152"/>
    </location>
</feature>
<feature type="region of interest" description="Disordered" evidence="3">
    <location>
        <begin position="94"/>
        <end position="359"/>
    </location>
</feature>
<organism evidence="5 6">
    <name type="scientific">Acrobeloides nanus</name>
    <dbReference type="NCBI Taxonomy" id="290746"/>
    <lineage>
        <taxon>Eukaryota</taxon>
        <taxon>Metazoa</taxon>
        <taxon>Ecdysozoa</taxon>
        <taxon>Nematoda</taxon>
        <taxon>Chromadorea</taxon>
        <taxon>Rhabditida</taxon>
        <taxon>Tylenchina</taxon>
        <taxon>Cephalobomorpha</taxon>
        <taxon>Cephaloboidea</taxon>
        <taxon>Cephalobidae</taxon>
        <taxon>Acrobeloides</taxon>
    </lineage>
</organism>
<dbReference type="PROSITE" id="PS50102">
    <property type="entry name" value="RRM"/>
    <property type="match status" value="1"/>
</dbReference>
<feature type="domain" description="RRM" evidence="4">
    <location>
        <begin position="11"/>
        <end position="94"/>
    </location>
</feature>
<evidence type="ECO:0000256" key="1">
    <source>
        <dbReference type="ARBA" id="ARBA00022884"/>
    </source>
</evidence>
<feature type="compositionally biased region" description="Basic and acidic residues" evidence="3">
    <location>
        <begin position="189"/>
        <end position="222"/>
    </location>
</feature>
<evidence type="ECO:0000256" key="2">
    <source>
        <dbReference type="PROSITE-ProRule" id="PRU00176"/>
    </source>
</evidence>
<feature type="compositionally biased region" description="Polar residues" evidence="3">
    <location>
        <begin position="169"/>
        <end position="188"/>
    </location>
</feature>
<dbReference type="AlphaFoldDB" id="A0A914CP77"/>
<proteinExistence type="predicted"/>
<keyword evidence="5" id="KW-1185">Reference proteome</keyword>
<sequence length="384" mass="45472">MTVELPTEPPYIAFIGNLPKDAVQGEIEHIFNGLNIKEIRMMRDRQTDEFRGFAFVEFGSANELQQALEFNGAALEFNGALYDENPLKVNVANQAKNRQRAEGRGHEERGKGHEERGRGRGFHTDRGVQRYHDERGSVREQNRDRFDGDNRRFSNRGPPSRGGNFMNRGMQQNRQNRYSSSGGYQSARYNREERQHQEEGHDRESHHNGEVRGSRKPDERHAFRQRRNFYRSDIQRGNRGRPYVQRGTDGNLNRRRRSSSGFYQTTPEHHEDSQQHNGDELKNHRNEEHTNEQRHPRRHSQGQRIFYRGGRQGRRFNQPEEPSLDTIPSNDPNRKKLDLTIINPEEREKMKEKENEEEKRRREKLFEVYWVVRKITEFCKFSCG</sequence>
<dbReference type="GO" id="GO:0003723">
    <property type="term" value="F:RNA binding"/>
    <property type="evidence" value="ECO:0007669"/>
    <property type="project" value="UniProtKB-UniRule"/>
</dbReference>
<feature type="compositionally biased region" description="Basic and acidic residues" evidence="3">
    <location>
        <begin position="267"/>
        <end position="294"/>
    </location>
</feature>
<accession>A0A914CP77</accession>
<dbReference type="WBParaSite" id="ACRNAN_scaffold12478.g27859.t2">
    <property type="protein sequence ID" value="ACRNAN_scaffold12478.g27859.t2"/>
    <property type="gene ID" value="ACRNAN_scaffold12478.g27859"/>
</dbReference>
<dbReference type="InterPro" id="IPR012677">
    <property type="entry name" value="Nucleotide-bd_a/b_plait_sf"/>
</dbReference>
<dbReference type="Gene3D" id="3.30.70.330">
    <property type="match status" value="1"/>
</dbReference>
<evidence type="ECO:0000313" key="6">
    <source>
        <dbReference type="WBParaSite" id="ACRNAN_scaffold12478.g27859.t2"/>
    </source>
</evidence>
<name>A0A914CP77_9BILA</name>
<dbReference type="InterPro" id="IPR035979">
    <property type="entry name" value="RBD_domain_sf"/>
</dbReference>
<reference evidence="6" key="1">
    <citation type="submission" date="2022-11" db="UniProtKB">
        <authorList>
            <consortium name="WormBaseParasite"/>
        </authorList>
    </citation>
    <scope>IDENTIFICATION</scope>
</reference>
<protein>
    <submittedName>
        <fullName evidence="6">RRM domain-containing protein</fullName>
    </submittedName>
</protein>
<feature type="compositionally biased region" description="Basic and acidic residues" evidence="3">
    <location>
        <begin position="332"/>
        <end position="359"/>
    </location>
</feature>
<dbReference type="Pfam" id="PF00076">
    <property type="entry name" value="RRM_1"/>
    <property type="match status" value="1"/>
</dbReference>
<dbReference type="PANTHER" id="PTHR23236">
    <property type="entry name" value="EUKARYOTIC TRANSLATION INITIATION FACTOR 4B/4H"/>
    <property type="match status" value="1"/>
</dbReference>
<dbReference type="SUPFAM" id="SSF54928">
    <property type="entry name" value="RNA-binding domain, RBD"/>
    <property type="match status" value="1"/>
</dbReference>
<evidence type="ECO:0000313" key="5">
    <source>
        <dbReference type="Proteomes" id="UP000887540"/>
    </source>
</evidence>
<dbReference type="InterPro" id="IPR000504">
    <property type="entry name" value="RRM_dom"/>
</dbReference>
<dbReference type="SMART" id="SM00360">
    <property type="entry name" value="RRM"/>
    <property type="match status" value="1"/>
</dbReference>
<dbReference type="PANTHER" id="PTHR23236:SF11">
    <property type="entry name" value="EUKARYOTIC TRANSLATION INITIATION FACTOR 4H"/>
    <property type="match status" value="1"/>
</dbReference>
<keyword evidence="1 2" id="KW-0694">RNA-binding</keyword>
<evidence type="ECO:0000259" key="4">
    <source>
        <dbReference type="PROSITE" id="PS50102"/>
    </source>
</evidence>
<dbReference type="Proteomes" id="UP000887540">
    <property type="component" value="Unplaced"/>
</dbReference>